<dbReference type="Proteomes" id="UP000262712">
    <property type="component" value="Chromosome"/>
</dbReference>
<name>A0A2G1DEW8_9BACT</name>
<evidence type="ECO:0000313" key="4">
    <source>
        <dbReference type="Proteomes" id="UP000262712"/>
    </source>
</evidence>
<dbReference type="EMBL" id="NXFY01000026">
    <property type="protein sequence ID" value="PHO17029.1"/>
    <property type="molecule type" value="Genomic_DNA"/>
</dbReference>
<dbReference type="AlphaFoldDB" id="A0A2G1DEW8"/>
<dbReference type="RefSeq" id="WP_099343488.1">
    <property type="nucleotide sequence ID" value="NZ_CP032098.1"/>
</dbReference>
<evidence type="ECO:0000313" key="3">
    <source>
        <dbReference type="Proteomes" id="UP000221222"/>
    </source>
</evidence>
<organism evidence="2 3">
    <name type="scientific">Malaciobacter molluscorum LMG 25693</name>
    <dbReference type="NCBI Taxonomy" id="870501"/>
    <lineage>
        <taxon>Bacteria</taxon>
        <taxon>Pseudomonadati</taxon>
        <taxon>Campylobacterota</taxon>
        <taxon>Epsilonproteobacteria</taxon>
        <taxon>Campylobacterales</taxon>
        <taxon>Arcobacteraceae</taxon>
        <taxon>Malaciobacter</taxon>
    </lineage>
</organism>
<evidence type="ECO:0000313" key="2">
    <source>
        <dbReference type="EMBL" id="PHO17029.1"/>
    </source>
</evidence>
<reference evidence="1 4" key="2">
    <citation type="submission" date="2018-08" db="EMBL/GenBank/DDBJ databases">
        <title>Complete genome of the Arcobacter molluscorum type strain LMG 25693.</title>
        <authorList>
            <person name="Miller W.G."/>
            <person name="Yee E."/>
            <person name="Bono J.L."/>
        </authorList>
    </citation>
    <scope>NUCLEOTIDE SEQUENCE [LARGE SCALE GENOMIC DNA]</scope>
    <source>
        <strain evidence="1 4">CECT 7696</strain>
    </source>
</reference>
<protein>
    <recommendedName>
        <fullName evidence="5">Phage tail assembly protein</fullName>
    </recommendedName>
</protein>
<keyword evidence="3" id="KW-1185">Reference proteome</keyword>
<evidence type="ECO:0008006" key="5">
    <source>
        <dbReference type="Google" id="ProtNLM"/>
    </source>
</evidence>
<dbReference type="Proteomes" id="UP000221222">
    <property type="component" value="Unassembled WGS sequence"/>
</dbReference>
<gene>
    <name evidence="1" type="ORF">AMOL_1812</name>
    <name evidence="2" type="ORF">CPU12_12690</name>
</gene>
<evidence type="ECO:0000313" key="1">
    <source>
        <dbReference type="EMBL" id="AXX92776.1"/>
    </source>
</evidence>
<proteinExistence type="predicted"/>
<dbReference type="KEGG" id="amol:AMOL_1812"/>
<dbReference type="EMBL" id="CP032098">
    <property type="protein sequence ID" value="AXX92776.1"/>
    <property type="molecule type" value="Genomic_DNA"/>
</dbReference>
<reference evidence="2 3" key="1">
    <citation type="submission" date="2017-09" db="EMBL/GenBank/DDBJ databases">
        <title>Arcobacter canalis sp. nov., a new species isolated from a water canal contaminated with urban sewage.</title>
        <authorList>
            <person name="Perez-Cataluna A."/>
            <person name="Salas-Masso N."/>
            <person name="Figueras M.J."/>
        </authorList>
    </citation>
    <scope>NUCLEOTIDE SEQUENCE [LARGE SCALE GENOMIC DNA]</scope>
    <source>
        <strain evidence="2 3">F98-3</strain>
    </source>
</reference>
<sequence>MSKIMFEFELPEGFIDKEGNIHKKGIMRLSSAADEIIPLRDPRVKNNESYIIIILLSRVIEKLGDLKNVNTFIIEQLSSIDLDFLKTFYQKINS</sequence>
<accession>A0A2G1DEW8</accession>